<reference evidence="1 2" key="1">
    <citation type="journal article" date="2006" name="Science">
        <title>The genome of black cottonwood, Populus trichocarpa (Torr. &amp; Gray).</title>
        <authorList>
            <person name="Tuskan G.A."/>
            <person name="Difazio S."/>
            <person name="Jansson S."/>
            <person name="Bohlmann J."/>
            <person name="Grigoriev I."/>
            <person name="Hellsten U."/>
            <person name="Putnam N."/>
            <person name="Ralph S."/>
            <person name="Rombauts S."/>
            <person name="Salamov A."/>
            <person name="Schein J."/>
            <person name="Sterck L."/>
            <person name="Aerts A."/>
            <person name="Bhalerao R.R."/>
            <person name="Bhalerao R.P."/>
            <person name="Blaudez D."/>
            <person name="Boerjan W."/>
            <person name="Brun A."/>
            <person name="Brunner A."/>
            <person name="Busov V."/>
            <person name="Campbell M."/>
            <person name="Carlson J."/>
            <person name="Chalot M."/>
            <person name="Chapman J."/>
            <person name="Chen G.L."/>
            <person name="Cooper D."/>
            <person name="Coutinho P.M."/>
            <person name="Couturier J."/>
            <person name="Covert S."/>
            <person name="Cronk Q."/>
            <person name="Cunningham R."/>
            <person name="Davis J."/>
            <person name="Degroeve S."/>
            <person name="Dejardin A."/>
            <person name="Depamphilis C."/>
            <person name="Detter J."/>
            <person name="Dirks B."/>
            <person name="Dubchak I."/>
            <person name="Duplessis S."/>
            <person name="Ehlting J."/>
            <person name="Ellis B."/>
            <person name="Gendler K."/>
            <person name="Goodstein D."/>
            <person name="Gribskov M."/>
            <person name="Grimwood J."/>
            <person name="Groover A."/>
            <person name="Gunter L."/>
            <person name="Hamberger B."/>
            <person name="Heinze B."/>
            <person name="Helariutta Y."/>
            <person name="Henrissat B."/>
            <person name="Holligan D."/>
            <person name="Holt R."/>
            <person name="Huang W."/>
            <person name="Islam-Faridi N."/>
            <person name="Jones S."/>
            <person name="Jones-Rhoades M."/>
            <person name="Jorgensen R."/>
            <person name="Joshi C."/>
            <person name="Kangasjarvi J."/>
            <person name="Karlsson J."/>
            <person name="Kelleher C."/>
            <person name="Kirkpatrick R."/>
            <person name="Kirst M."/>
            <person name="Kohler A."/>
            <person name="Kalluri U."/>
            <person name="Larimer F."/>
            <person name="Leebens-Mack J."/>
            <person name="Leple J.C."/>
            <person name="Locascio P."/>
            <person name="Lou Y."/>
            <person name="Lucas S."/>
            <person name="Martin F."/>
            <person name="Montanini B."/>
            <person name="Napoli C."/>
            <person name="Nelson D.R."/>
            <person name="Nelson C."/>
            <person name="Nieminen K."/>
            <person name="Nilsson O."/>
            <person name="Pereda V."/>
            <person name="Peter G."/>
            <person name="Philippe R."/>
            <person name="Pilate G."/>
            <person name="Poliakov A."/>
            <person name="Razumovskaya J."/>
            <person name="Richardson P."/>
            <person name="Rinaldi C."/>
            <person name="Ritland K."/>
            <person name="Rouze P."/>
            <person name="Ryaboy D."/>
            <person name="Schmutz J."/>
            <person name="Schrader J."/>
            <person name="Segerman B."/>
            <person name="Shin H."/>
            <person name="Siddiqui A."/>
            <person name="Sterky F."/>
            <person name="Terry A."/>
            <person name="Tsai C.J."/>
            <person name="Uberbacher E."/>
            <person name="Unneberg P."/>
            <person name="Vahala J."/>
            <person name="Wall K."/>
            <person name="Wessler S."/>
            <person name="Yang G."/>
            <person name="Yin T."/>
            <person name="Douglas C."/>
            <person name="Marra M."/>
            <person name="Sandberg G."/>
            <person name="Van de Peer Y."/>
            <person name="Rokhsar D."/>
        </authorList>
    </citation>
    <scope>NUCLEOTIDE SEQUENCE [LARGE SCALE GENOMIC DNA]</scope>
    <source>
        <strain evidence="2">cv. Nisqually</strain>
    </source>
</reference>
<dbReference type="AlphaFoldDB" id="U5GQ27"/>
<dbReference type="Proteomes" id="UP000006729">
    <property type="component" value="Chromosome 2"/>
</dbReference>
<name>U5GQ27_POPTR</name>
<dbReference type="EMBL" id="CM009291">
    <property type="protein sequence ID" value="PNT49204.1"/>
    <property type="molecule type" value="Genomic_DNA"/>
</dbReference>
<keyword evidence="2" id="KW-1185">Reference proteome</keyword>
<organism evidence="1 2">
    <name type="scientific">Populus trichocarpa</name>
    <name type="common">Western balsam poplar</name>
    <name type="synonym">Populus balsamifera subsp. trichocarpa</name>
    <dbReference type="NCBI Taxonomy" id="3694"/>
    <lineage>
        <taxon>Eukaryota</taxon>
        <taxon>Viridiplantae</taxon>
        <taxon>Streptophyta</taxon>
        <taxon>Embryophyta</taxon>
        <taxon>Tracheophyta</taxon>
        <taxon>Spermatophyta</taxon>
        <taxon>Magnoliopsida</taxon>
        <taxon>eudicotyledons</taxon>
        <taxon>Gunneridae</taxon>
        <taxon>Pentapetalae</taxon>
        <taxon>rosids</taxon>
        <taxon>fabids</taxon>
        <taxon>Malpighiales</taxon>
        <taxon>Salicaceae</taxon>
        <taxon>Saliceae</taxon>
        <taxon>Populus</taxon>
    </lineage>
</organism>
<sequence length="73" mass="8692">MFLLLSTLVFCVRLIPKTHHPPKQEGRHMRKKSTSSRQDFKIRTFLDLNEITNKISFIDQIDINPISYEYINN</sequence>
<evidence type="ECO:0000313" key="2">
    <source>
        <dbReference type="Proteomes" id="UP000006729"/>
    </source>
</evidence>
<dbReference type="InParanoid" id="U5GQ27"/>
<dbReference type="HOGENOM" id="CLU_2709426_0_0_1"/>
<proteinExistence type="predicted"/>
<protein>
    <submittedName>
        <fullName evidence="1">Uncharacterized protein</fullName>
    </submittedName>
</protein>
<gene>
    <name evidence="1" type="ORF">POPTR_002G115200</name>
</gene>
<accession>U5GQ27</accession>
<evidence type="ECO:0000313" key="1">
    <source>
        <dbReference type="EMBL" id="PNT49204.1"/>
    </source>
</evidence>